<evidence type="ECO:0000313" key="2">
    <source>
        <dbReference type="RefSeq" id="XP_020019917.1"/>
    </source>
</evidence>
<evidence type="ECO:0000256" key="1">
    <source>
        <dbReference type="SAM" id="MobiDB-lite"/>
    </source>
</evidence>
<name>A0A8B7UKR6_CASCN</name>
<proteinExistence type="predicted"/>
<dbReference type="KEGG" id="ccan:109686811"/>
<dbReference type="InterPro" id="IPR028750">
    <property type="entry name" value="CEP350/CC187"/>
</dbReference>
<dbReference type="GO" id="GO:0008017">
    <property type="term" value="F:microtubule binding"/>
    <property type="evidence" value="ECO:0007669"/>
    <property type="project" value="InterPro"/>
</dbReference>
<feature type="compositionally biased region" description="Low complexity" evidence="1">
    <location>
        <begin position="124"/>
        <end position="140"/>
    </location>
</feature>
<dbReference type="GO" id="GO:0034453">
    <property type="term" value="P:microtubule anchoring"/>
    <property type="evidence" value="ECO:0007669"/>
    <property type="project" value="InterPro"/>
</dbReference>
<dbReference type="OrthoDB" id="306254at2759"/>
<feature type="compositionally biased region" description="Basic and acidic residues" evidence="1">
    <location>
        <begin position="78"/>
        <end position="93"/>
    </location>
</feature>
<feature type="compositionally biased region" description="Low complexity" evidence="1">
    <location>
        <begin position="68"/>
        <end position="77"/>
    </location>
</feature>
<feature type="compositionally biased region" description="Basic and acidic residues" evidence="1">
    <location>
        <begin position="55"/>
        <end position="64"/>
    </location>
</feature>
<feature type="compositionally biased region" description="Low complexity" evidence="1">
    <location>
        <begin position="95"/>
        <end position="111"/>
    </location>
</feature>
<sequence length="231" mass="25686">MAELTRTHISDAITSGAPLATLYDPQRQHFPNFMKQFRTRAETDRISQSVSLSQSKEETLDSKHQKFSPSYDSYSESSRYKNHDRSGSSDKGRSQKTPTSPLSPSSQKLLQFDLPGTSLERSKSSTIIPPTTTGFKPTTSFTDVNKTEMASIPGSRRFSPAGLQHRMAAELSYLNAIEESVRQLSDVERVRGISLAQQESVSLAQIIKVLEFSSVSFCGFSSFLCYLNYSS</sequence>
<feature type="region of interest" description="Disordered" evidence="1">
    <location>
        <begin position="45"/>
        <end position="140"/>
    </location>
</feature>
<dbReference type="AlphaFoldDB" id="A0A8B7UKR6"/>
<gene>
    <name evidence="2" type="primary">LOC109686811</name>
</gene>
<organism evidence="2">
    <name type="scientific">Castor canadensis</name>
    <name type="common">American beaver</name>
    <dbReference type="NCBI Taxonomy" id="51338"/>
    <lineage>
        <taxon>Eukaryota</taxon>
        <taxon>Metazoa</taxon>
        <taxon>Chordata</taxon>
        <taxon>Craniata</taxon>
        <taxon>Vertebrata</taxon>
        <taxon>Euteleostomi</taxon>
        <taxon>Mammalia</taxon>
        <taxon>Eutheria</taxon>
        <taxon>Euarchontoglires</taxon>
        <taxon>Glires</taxon>
        <taxon>Rodentia</taxon>
        <taxon>Castorimorpha</taxon>
        <taxon>Castoridae</taxon>
        <taxon>Castor</taxon>
    </lineage>
</organism>
<dbReference type="RefSeq" id="XP_020019917.1">
    <property type="nucleotide sequence ID" value="XM_020164328.1"/>
</dbReference>
<dbReference type="GO" id="GO:0005813">
    <property type="term" value="C:centrosome"/>
    <property type="evidence" value="ECO:0007669"/>
    <property type="project" value="InterPro"/>
</dbReference>
<accession>A0A8B7UKR6</accession>
<reference evidence="2" key="1">
    <citation type="submission" date="2025-08" db="UniProtKB">
        <authorList>
            <consortium name="RefSeq"/>
        </authorList>
    </citation>
    <scope>IDENTIFICATION</scope>
    <source>
        <tissue evidence="2">Leukocyte</tissue>
    </source>
</reference>
<dbReference type="PANTHER" id="PTHR13958:SF3">
    <property type="entry name" value="CAP-GLY DOMAIN-CONTAINING PROTEIN-RELATED"/>
    <property type="match status" value="1"/>
</dbReference>
<dbReference type="PANTHER" id="PTHR13958">
    <property type="entry name" value="CENTROSOME-ASSOCIATED PROTEIN 350"/>
    <property type="match status" value="1"/>
</dbReference>
<protein>
    <submittedName>
        <fullName evidence="2">Centrosome-associated protein 350-like</fullName>
    </submittedName>
</protein>